<dbReference type="InterPro" id="IPR009057">
    <property type="entry name" value="Homeodomain-like_sf"/>
</dbReference>
<reference evidence="4" key="1">
    <citation type="submission" date="2023-08" db="EMBL/GenBank/DDBJ databases">
        <title>Emergence of clinically-relevant ST2 carbapenem-resistant Acinetobacter baumannii strains in hospital sewages in Zhejiang, East of China.</title>
        <authorList>
            <person name="Kaichao C."/>
            <person name="Zhang R."/>
        </authorList>
    </citation>
    <scope>NUCLEOTIDE SEQUENCE</scope>
    <source>
        <strain evidence="4">M-SY-60</strain>
    </source>
</reference>
<sequence>MSYLNKQDRKNQIIEIAKQIVLNDGLNALTVRHLATTANISVGQVHHHFGSVSELKSTVFLNLVHINLQIEPENLDELNQLIYILGFDQTQEELCYLKLWNDAEKLMDLDTKFKPAYQEAIQLWHQAVMTVLKHGQAHGAFQFQIAHVENIAWRLIAASCGLESIYNLGFAGMDQDFFQKNIQTFIENELQLK</sequence>
<dbReference type="GO" id="GO:0003677">
    <property type="term" value="F:DNA binding"/>
    <property type="evidence" value="ECO:0007669"/>
    <property type="project" value="UniProtKB-UniRule"/>
</dbReference>
<dbReference type="InterPro" id="IPR036271">
    <property type="entry name" value="Tet_transcr_reg_TetR-rel_C_sf"/>
</dbReference>
<protein>
    <submittedName>
        <fullName evidence="4">TetR family transcriptional regulator</fullName>
    </submittedName>
</protein>
<dbReference type="NCBIfam" id="NF011572">
    <property type="entry name" value="PRK14996.1"/>
    <property type="match status" value="1"/>
</dbReference>
<organism evidence="4 5">
    <name type="scientific">Acinetobacter gerneri</name>
    <dbReference type="NCBI Taxonomy" id="202952"/>
    <lineage>
        <taxon>Bacteria</taxon>
        <taxon>Pseudomonadati</taxon>
        <taxon>Pseudomonadota</taxon>
        <taxon>Gammaproteobacteria</taxon>
        <taxon>Moraxellales</taxon>
        <taxon>Moraxellaceae</taxon>
        <taxon>Acinetobacter</taxon>
    </lineage>
</organism>
<dbReference type="InterPro" id="IPR001647">
    <property type="entry name" value="HTH_TetR"/>
</dbReference>
<feature type="DNA-binding region" description="H-T-H motif" evidence="2">
    <location>
        <begin position="30"/>
        <end position="49"/>
    </location>
</feature>
<dbReference type="EMBL" id="JAVIDA010000009">
    <property type="protein sequence ID" value="MDQ9071519.1"/>
    <property type="molecule type" value="Genomic_DNA"/>
</dbReference>
<accession>A0AAW8JGF2</accession>
<comment type="caution">
    <text evidence="4">The sequence shown here is derived from an EMBL/GenBank/DDBJ whole genome shotgun (WGS) entry which is preliminary data.</text>
</comment>
<evidence type="ECO:0000313" key="5">
    <source>
        <dbReference type="Proteomes" id="UP001243195"/>
    </source>
</evidence>
<dbReference type="PROSITE" id="PS50977">
    <property type="entry name" value="HTH_TETR_2"/>
    <property type="match status" value="1"/>
</dbReference>
<dbReference type="Proteomes" id="UP001243195">
    <property type="component" value="Unassembled WGS sequence"/>
</dbReference>
<gene>
    <name evidence="4" type="ORF">RFH51_08625</name>
</gene>
<evidence type="ECO:0000256" key="2">
    <source>
        <dbReference type="PROSITE-ProRule" id="PRU00335"/>
    </source>
</evidence>
<proteinExistence type="predicted"/>
<name>A0AAW8JGF2_9GAMM</name>
<evidence type="ECO:0000256" key="1">
    <source>
        <dbReference type="ARBA" id="ARBA00023125"/>
    </source>
</evidence>
<evidence type="ECO:0000259" key="3">
    <source>
        <dbReference type="PROSITE" id="PS50977"/>
    </source>
</evidence>
<dbReference type="Gene3D" id="1.10.357.10">
    <property type="entry name" value="Tetracycline Repressor, domain 2"/>
    <property type="match status" value="1"/>
</dbReference>
<evidence type="ECO:0000313" key="4">
    <source>
        <dbReference type="EMBL" id="MDQ9071519.1"/>
    </source>
</evidence>
<keyword evidence="1 2" id="KW-0238">DNA-binding</keyword>
<dbReference type="SUPFAM" id="SSF46689">
    <property type="entry name" value="Homeodomain-like"/>
    <property type="match status" value="1"/>
</dbReference>
<dbReference type="RefSeq" id="WP_277092092.1">
    <property type="nucleotide sequence ID" value="NZ_JAKVJG010000028.1"/>
</dbReference>
<dbReference type="SUPFAM" id="SSF48498">
    <property type="entry name" value="Tetracyclin repressor-like, C-terminal domain"/>
    <property type="match status" value="1"/>
</dbReference>
<feature type="domain" description="HTH tetR-type" evidence="3">
    <location>
        <begin position="7"/>
        <end position="67"/>
    </location>
</feature>
<dbReference type="AlphaFoldDB" id="A0AAW8JGF2"/>